<dbReference type="PRINTS" id="PR00080">
    <property type="entry name" value="SDRFAMILY"/>
</dbReference>
<dbReference type="Proteomes" id="UP000239895">
    <property type="component" value="Unassembled WGS sequence"/>
</dbReference>
<sequence length="266" mass="28127">MDLGIEGRVAVVTGADSGIGLATAHELLREGARVVLTDVDTDRVRAAAESLGVPQERWAAVGADLARPDDVAALVRATEEAFGPAGILVHSAGIHGAQGLFHEIDDDGWLETLQVDLLAAVRTVRALLPGMRAAGWGRVVLVSSEDGVQPYVDELPYSASKAAILNLTKGLSKTYGREGVLVNAVSPAFVETPMTDEMMDARAAELGVDRDEAVRSFLAEERPFIERDHRGRPEEVAAVVALLCSSRASYVVGSNYRVDGGSVATI</sequence>
<dbReference type="InterPro" id="IPR020904">
    <property type="entry name" value="Sc_DH/Rdtase_CS"/>
</dbReference>
<dbReference type="InterPro" id="IPR036291">
    <property type="entry name" value="NAD(P)-bd_dom_sf"/>
</dbReference>
<reference evidence="2 3" key="1">
    <citation type="submission" date="2018-03" db="EMBL/GenBank/DDBJ databases">
        <title>Comparative analysis of microorganisms from saline springs in Andes Mountain Range, Colombia.</title>
        <authorList>
            <person name="Rubin E."/>
        </authorList>
    </citation>
    <scope>NUCLEOTIDE SEQUENCE [LARGE SCALE GENOMIC DNA]</scope>
    <source>
        <strain evidence="2 3">CG 23</strain>
    </source>
</reference>
<evidence type="ECO:0000313" key="2">
    <source>
        <dbReference type="EMBL" id="PRZ09869.1"/>
    </source>
</evidence>
<dbReference type="EMBL" id="PVTX01000001">
    <property type="protein sequence ID" value="PRZ09869.1"/>
    <property type="molecule type" value="Genomic_DNA"/>
</dbReference>
<protein>
    <submittedName>
        <fullName evidence="2">NAD(P)-dependent dehydrogenase (Short-subunit alcohol dehydrogenase family)</fullName>
    </submittedName>
</protein>
<gene>
    <name evidence="2" type="ORF">BCL65_1017</name>
</gene>
<dbReference type="SUPFAM" id="SSF51735">
    <property type="entry name" value="NAD(P)-binding Rossmann-fold domains"/>
    <property type="match status" value="1"/>
</dbReference>
<organism evidence="2 3">
    <name type="scientific">Isoptericola halotolerans</name>
    <dbReference type="NCBI Taxonomy" id="300560"/>
    <lineage>
        <taxon>Bacteria</taxon>
        <taxon>Bacillati</taxon>
        <taxon>Actinomycetota</taxon>
        <taxon>Actinomycetes</taxon>
        <taxon>Micrococcales</taxon>
        <taxon>Promicromonosporaceae</taxon>
        <taxon>Isoptericola</taxon>
    </lineage>
</organism>
<dbReference type="PANTHER" id="PTHR42879:SF2">
    <property type="entry name" value="3-OXOACYL-[ACYL-CARRIER-PROTEIN] REDUCTASE FABG"/>
    <property type="match status" value="1"/>
</dbReference>
<dbReference type="Gene3D" id="3.40.50.720">
    <property type="entry name" value="NAD(P)-binding Rossmann-like Domain"/>
    <property type="match status" value="1"/>
</dbReference>
<name>A0ABX5EK40_9MICO</name>
<dbReference type="RefSeq" id="WP_106264061.1">
    <property type="nucleotide sequence ID" value="NZ_PVTX01000001.1"/>
</dbReference>
<dbReference type="PRINTS" id="PR00081">
    <property type="entry name" value="GDHRDH"/>
</dbReference>
<keyword evidence="3" id="KW-1185">Reference proteome</keyword>
<dbReference type="InterPro" id="IPR002347">
    <property type="entry name" value="SDR_fam"/>
</dbReference>
<dbReference type="Pfam" id="PF13561">
    <property type="entry name" value="adh_short_C2"/>
    <property type="match status" value="1"/>
</dbReference>
<evidence type="ECO:0000256" key="1">
    <source>
        <dbReference type="ARBA" id="ARBA00006484"/>
    </source>
</evidence>
<comment type="similarity">
    <text evidence="1">Belongs to the short-chain dehydrogenases/reductases (SDR) family.</text>
</comment>
<dbReference type="PANTHER" id="PTHR42879">
    <property type="entry name" value="3-OXOACYL-(ACYL-CARRIER-PROTEIN) REDUCTASE"/>
    <property type="match status" value="1"/>
</dbReference>
<evidence type="ECO:0000313" key="3">
    <source>
        <dbReference type="Proteomes" id="UP000239895"/>
    </source>
</evidence>
<proteinExistence type="inferred from homology"/>
<dbReference type="InterPro" id="IPR050259">
    <property type="entry name" value="SDR"/>
</dbReference>
<accession>A0ABX5EK40</accession>
<comment type="caution">
    <text evidence="2">The sequence shown here is derived from an EMBL/GenBank/DDBJ whole genome shotgun (WGS) entry which is preliminary data.</text>
</comment>
<dbReference type="PROSITE" id="PS00061">
    <property type="entry name" value="ADH_SHORT"/>
    <property type="match status" value="1"/>
</dbReference>